<name>A0A8X6TUG0_NEPPI</name>
<protein>
    <submittedName>
        <fullName evidence="2">Uncharacterized protein</fullName>
    </submittedName>
</protein>
<organism evidence="2 3">
    <name type="scientific">Nephila pilipes</name>
    <name type="common">Giant wood spider</name>
    <name type="synonym">Nephila maculata</name>
    <dbReference type="NCBI Taxonomy" id="299642"/>
    <lineage>
        <taxon>Eukaryota</taxon>
        <taxon>Metazoa</taxon>
        <taxon>Ecdysozoa</taxon>
        <taxon>Arthropoda</taxon>
        <taxon>Chelicerata</taxon>
        <taxon>Arachnida</taxon>
        <taxon>Araneae</taxon>
        <taxon>Araneomorphae</taxon>
        <taxon>Entelegynae</taxon>
        <taxon>Araneoidea</taxon>
        <taxon>Nephilidae</taxon>
        <taxon>Nephila</taxon>
    </lineage>
</organism>
<comment type="caution">
    <text evidence="2">The sequence shown here is derived from an EMBL/GenBank/DDBJ whole genome shotgun (WGS) entry which is preliminary data.</text>
</comment>
<evidence type="ECO:0000313" key="3">
    <source>
        <dbReference type="Proteomes" id="UP000887013"/>
    </source>
</evidence>
<feature type="region of interest" description="Disordered" evidence="1">
    <location>
        <begin position="75"/>
        <end position="98"/>
    </location>
</feature>
<sequence length="98" mass="11476">MIYLLCFIFANDFYQFKIADYNLILANHSNAIQIYANLDFFSRKALSPLKRKRNERFSKHTKDIRLGIEHQFEEKEGMGGTKKGRGDGIWRVSSTDQL</sequence>
<keyword evidence="3" id="KW-1185">Reference proteome</keyword>
<evidence type="ECO:0000256" key="1">
    <source>
        <dbReference type="SAM" id="MobiDB-lite"/>
    </source>
</evidence>
<dbReference type="Proteomes" id="UP000887013">
    <property type="component" value="Unassembled WGS sequence"/>
</dbReference>
<gene>
    <name evidence="2" type="ORF">NPIL_564871</name>
</gene>
<dbReference type="AlphaFoldDB" id="A0A8X6TUG0"/>
<reference evidence="2" key="1">
    <citation type="submission" date="2020-08" db="EMBL/GenBank/DDBJ databases">
        <title>Multicomponent nature underlies the extraordinary mechanical properties of spider dragline silk.</title>
        <authorList>
            <person name="Kono N."/>
            <person name="Nakamura H."/>
            <person name="Mori M."/>
            <person name="Yoshida Y."/>
            <person name="Ohtoshi R."/>
            <person name="Malay A.D."/>
            <person name="Moran D.A.P."/>
            <person name="Tomita M."/>
            <person name="Numata K."/>
            <person name="Arakawa K."/>
        </authorList>
    </citation>
    <scope>NUCLEOTIDE SEQUENCE</scope>
</reference>
<accession>A0A8X6TUG0</accession>
<dbReference type="EMBL" id="BMAW01064441">
    <property type="protein sequence ID" value="GFT45201.1"/>
    <property type="molecule type" value="Genomic_DNA"/>
</dbReference>
<evidence type="ECO:0000313" key="2">
    <source>
        <dbReference type="EMBL" id="GFT45201.1"/>
    </source>
</evidence>
<proteinExistence type="predicted"/>